<evidence type="ECO:0000313" key="8">
    <source>
        <dbReference type="EMBL" id="KIL63544.1"/>
    </source>
</evidence>
<dbReference type="InterPro" id="IPR013763">
    <property type="entry name" value="Cyclin-like_dom"/>
</dbReference>
<evidence type="ECO:0000313" key="9">
    <source>
        <dbReference type="Proteomes" id="UP000054549"/>
    </source>
</evidence>
<feature type="domain" description="Cyclin-like" evidence="6">
    <location>
        <begin position="424"/>
        <end position="505"/>
    </location>
</feature>
<dbReference type="InterPro" id="IPR006671">
    <property type="entry name" value="Cyclin_N"/>
</dbReference>
<dbReference type="EMBL" id="KN818258">
    <property type="protein sequence ID" value="KIL63544.1"/>
    <property type="molecule type" value="Genomic_DNA"/>
</dbReference>
<dbReference type="OrthoDB" id="5590282at2759"/>
<evidence type="ECO:0000256" key="5">
    <source>
        <dbReference type="SAM" id="MobiDB-lite"/>
    </source>
</evidence>
<dbReference type="InterPro" id="IPR036915">
    <property type="entry name" value="Cyclin-like_sf"/>
</dbReference>
<feature type="region of interest" description="Disordered" evidence="5">
    <location>
        <begin position="1"/>
        <end position="60"/>
    </location>
</feature>
<dbReference type="Proteomes" id="UP000054549">
    <property type="component" value="Unassembled WGS sequence"/>
</dbReference>
<comment type="similarity">
    <text evidence="4">Belongs to the cyclin family.</text>
</comment>
<dbReference type="InterPro" id="IPR048258">
    <property type="entry name" value="Cyclins_cyclin-box"/>
</dbReference>
<accession>A0A0C2TA54</accession>
<evidence type="ECO:0000259" key="6">
    <source>
        <dbReference type="SMART" id="SM00385"/>
    </source>
</evidence>
<dbReference type="CDD" id="cd20568">
    <property type="entry name" value="CYCLIN_CLBs_yeast_rpt1"/>
    <property type="match status" value="1"/>
</dbReference>
<feature type="domain" description="Cyclin C-terminal" evidence="7">
    <location>
        <begin position="420"/>
        <end position="534"/>
    </location>
</feature>
<organism evidence="8 9">
    <name type="scientific">Amanita muscaria (strain Koide BX008)</name>
    <dbReference type="NCBI Taxonomy" id="946122"/>
    <lineage>
        <taxon>Eukaryota</taxon>
        <taxon>Fungi</taxon>
        <taxon>Dikarya</taxon>
        <taxon>Basidiomycota</taxon>
        <taxon>Agaricomycotina</taxon>
        <taxon>Agaricomycetes</taxon>
        <taxon>Agaricomycetidae</taxon>
        <taxon>Agaricales</taxon>
        <taxon>Pluteineae</taxon>
        <taxon>Amanitaceae</taxon>
        <taxon>Amanita</taxon>
    </lineage>
</organism>
<keyword evidence="2 4" id="KW-0195">Cyclin</keyword>
<dbReference type="InterPro" id="IPR004367">
    <property type="entry name" value="Cyclin_C-dom"/>
</dbReference>
<dbReference type="Pfam" id="PF02984">
    <property type="entry name" value="Cyclin_C"/>
    <property type="match status" value="1"/>
</dbReference>
<reference evidence="8 9" key="1">
    <citation type="submission" date="2014-04" db="EMBL/GenBank/DDBJ databases">
        <title>Evolutionary Origins and Diversification of the Mycorrhizal Mutualists.</title>
        <authorList>
            <consortium name="DOE Joint Genome Institute"/>
            <consortium name="Mycorrhizal Genomics Consortium"/>
            <person name="Kohler A."/>
            <person name="Kuo A."/>
            <person name="Nagy L.G."/>
            <person name="Floudas D."/>
            <person name="Copeland A."/>
            <person name="Barry K.W."/>
            <person name="Cichocki N."/>
            <person name="Veneault-Fourrey C."/>
            <person name="LaButti K."/>
            <person name="Lindquist E.A."/>
            <person name="Lipzen A."/>
            <person name="Lundell T."/>
            <person name="Morin E."/>
            <person name="Murat C."/>
            <person name="Riley R."/>
            <person name="Ohm R."/>
            <person name="Sun H."/>
            <person name="Tunlid A."/>
            <person name="Henrissat B."/>
            <person name="Grigoriev I.V."/>
            <person name="Hibbett D.S."/>
            <person name="Martin F."/>
        </authorList>
    </citation>
    <scope>NUCLEOTIDE SEQUENCE [LARGE SCALE GENOMIC DNA]</scope>
    <source>
        <strain evidence="8 9">Koide BX008</strain>
    </source>
</reference>
<dbReference type="PROSITE" id="PS00292">
    <property type="entry name" value="CYCLINS"/>
    <property type="match status" value="1"/>
</dbReference>
<evidence type="ECO:0000259" key="7">
    <source>
        <dbReference type="SMART" id="SM01332"/>
    </source>
</evidence>
<feature type="compositionally biased region" description="Polar residues" evidence="5">
    <location>
        <begin position="42"/>
        <end position="60"/>
    </location>
</feature>
<dbReference type="SMART" id="SM00385">
    <property type="entry name" value="CYCLIN"/>
    <property type="match status" value="2"/>
</dbReference>
<dbReference type="InterPro" id="IPR039361">
    <property type="entry name" value="Cyclin"/>
</dbReference>
<dbReference type="InterPro" id="IPR046965">
    <property type="entry name" value="Cyclin_A/B-like"/>
</dbReference>
<evidence type="ECO:0000256" key="1">
    <source>
        <dbReference type="ARBA" id="ARBA00022618"/>
    </source>
</evidence>
<dbReference type="PANTHER" id="PTHR10177">
    <property type="entry name" value="CYCLINS"/>
    <property type="match status" value="1"/>
</dbReference>
<keyword evidence="9" id="KW-1185">Reference proteome</keyword>
<dbReference type="SMART" id="SM01332">
    <property type="entry name" value="Cyclin_C"/>
    <property type="match status" value="1"/>
</dbReference>
<dbReference type="CDD" id="cd20512">
    <property type="entry name" value="CYCLIN_CLBs_yeast_rpt2"/>
    <property type="match status" value="1"/>
</dbReference>
<dbReference type="HOGENOM" id="CLU_020695_10_1_1"/>
<dbReference type="FunCoup" id="A0A0C2TA54">
    <property type="interactions" value="737"/>
</dbReference>
<gene>
    <name evidence="8" type="ORF">M378DRAFT_187003</name>
</gene>
<dbReference type="PIRSF" id="PIRSF001771">
    <property type="entry name" value="Cyclin_A_B_D_E"/>
    <property type="match status" value="1"/>
</dbReference>
<dbReference type="AlphaFoldDB" id="A0A0C2TA54"/>
<keyword evidence="3" id="KW-0131">Cell cycle</keyword>
<protein>
    <submittedName>
        <fullName evidence="8">Uncharacterized protein</fullName>
    </submittedName>
</protein>
<dbReference type="GO" id="GO:0051301">
    <property type="term" value="P:cell division"/>
    <property type="evidence" value="ECO:0007669"/>
    <property type="project" value="UniProtKB-KW"/>
</dbReference>
<dbReference type="Gene3D" id="1.10.472.10">
    <property type="entry name" value="Cyclin-like"/>
    <property type="match status" value="2"/>
</dbReference>
<dbReference type="STRING" id="946122.A0A0C2TA54"/>
<feature type="domain" description="Cyclin-like" evidence="6">
    <location>
        <begin position="327"/>
        <end position="411"/>
    </location>
</feature>
<dbReference type="FunFam" id="1.10.472.10:FF:000001">
    <property type="entry name" value="G2/mitotic-specific cyclin"/>
    <property type="match status" value="1"/>
</dbReference>
<dbReference type="Pfam" id="PF00134">
    <property type="entry name" value="Cyclin_N"/>
    <property type="match status" value="1"/>
</dbReference>
<proteinExistence type="inferred from homology"/>
<keyword evidence="1" id="KW-0132">Cell division</keyword>
<dbReference type="InParanoid" id="A0A0C2TA54"/>
<feature type="region of interest" description="Disordered" evidence="5">
    <location>
        <begin position="165"/>
        <end position="241"/>
    </location>
</feature>
<dbReference type="GO" id="GO:0044772">
    <property type="term" value="P:mitotic cell cycle phase transition"/>
    <property type="evidence" value="ECO:0007669"/>
    <property type="project" value="InterPro"/>
</dbReference>
<evidence type="ECO:0000256" key="2">
    <source>
        <dbReference type="ARBA" id="ARBA00023127"/>
    </source>
</evidence>
<name>A0A0C2TA54_AMAMK</name>
<dbReference type="SUPFAM" id="SSF47954">
    <property type="entry name" value="Cyclin-like"/>
    <property type="match status" value="2"/>
</dbReference>
<evidence type="ECO:0000256" key="4">
    <source>
        <dbReference type="RuleBase" id="RU000383"/>
    </source>
</evidence>
<sequence>MSSNISTRRVTRTGRVMAQKDNENAIGRPSRISTRAKPHNSAIATSGFAGSTETTTRATSSNIASKAKVIATSVDPKVTNSAKRKREALGEVTSLVTNNRSRPPAGKGKTKESADGIVLNKTKATVSRQPLRSVAVTRQTTKATHAIKVDTLETVTEYVEFREERDENAMSVDPPQPALPTATARRRSLGKQAGAKAEMKRRSIPAKQEKDDEEASRACKKVRTSSDALEEGPPTVDPALLHAKEDEATSRIAAQLEAEVEEHEADPDGSEWDDLDADDVDDPLMVSEYVIEIFSYMKKLELTTLPNPNYMESQKELAWRMRGVLADWLIQVHYRFQLQAETLFLCINIMDRFLSARVVSLAKLQLVGITCLFISAKVEEILAPSVTHFLMCAESTYTEAEILQAERYILKTLDWNLSYPNPMHYLRRVSKADNYNVEVRTLAKYFLEIQCVEWRLVAAPPSLMAAASIWLARIVLGYDSWTPNLAHYSSYPESALVPTANIILNYCLRPIRHASLYRKYAAKRFMKVSIRTRNWALERWSEETQVDLPEDLARLKAEIRISRQAAALRKRGTEADEDDEVANTLMGAQ</sequence>
<dbReference type="GO" id="GO:0016538">
    <property type="term" value="F:cyclin-dependent protein serine/threonine kinase regulator activity"/>
    <property type="evidence" value="ECO:0007669"/>
    <property type="project" value="InterPro"/>
</dbReference>
<evidence type="ECO:0000256" key="3">
    <source>
        <dbReference type="ARBA" id="ARBA00023306"/>
    </source>
</evidence>